<keyword evidence="1" id="KW-0472">Membrane</keyword>
<gene>
    <name evidence="2" type="ORF">GCM10007415_42840</name>
</gene>
<feature type="transmembrane region" description="Helical" evidence="1">
    <location>
        <begin position="145"/>
        <end position="162"/>
    </location>
</feature>
<feature type="transmembrane region" description="Helical" evidence="1">
    <location>
        <begin position="120"/>
        <end position="139"/>
    </location>
</feature>
<evidence type="ECO:0000256" key="1">
    <source>
        <dbReference type="SAM" id="Phobius"/>
    </source>
</evidence>
<dbReference type="AlphaFoldDB" id="A0A917I187"/>
<sequence length="182" mass="21026">MMDLHELKNLLEREECPKKGRSEIRTLLSAKPHPVLRNVRRQVIVEATAWSGFLFLVYTAFDADTKPFWLGLLVAFAVSVYLIHLLKGYAQIVAMPAYKPLAESLSFAYQRMRRFAMHNLLLRSSLLIVVLFFFSYGISFTPGKYGTLLGIAVFFIAQVLLNRRLWLRRLRRLRHAIDGLAQ</sequence>
<dbReference type="Proteomes" id="UP000660862">
    <property type="component" value="Unassembled WGS sequence"/>
</dbReference>
<reference evidence="2" key="2">
    <citation type="submission" date="2020-09" db="EMBL/GenBank/DDBJ databases">
        <authorList>
            <person name="Sun Q."/>
            <person name="Zhou Y."/>
        </authorList>
    </citation>
    <scope>NUCLEOTIDE SEQUENCE</scope>
    <source>
        <strain evidence="2">CGMCC 1.12195</strain>
    </source>
</reference>
<feature type="transmembrane region" description="Helical" evidence="1">
    <location>
        <begin position="43"/>
        <end position="61"/>
    </location>
</feature>
<dbReference type="EMBL" id="BMER01000006">
    <property type="protein sequence ID" value="GGH02136.1"/>
    <property type="molecule type" value="Genomic_DNA"/>
</dbReference>
<keyword evidence="1" id="KW-0812">Transmembrane</keyword>
<protein>
    <submittedName>
        <fullName evidence="2">Uncharacterized protein</fullName>
    </submittedName>
</protein>
<keyword evidence="3" id="KW-1185">Reference proteome</keyword>
<proteinExistence type="predicted"/>
<evidence type="ECO:0000313" key="3">
    <source>
        <dbReference type="Proteomes" id="UP000660862"/>
    </source>
</evidence>
<organism evidence="2 3">
    <name type="scientific">Parapedobacter pyrenivorans</name>
    <dbReference type="NCBI Taxonomy" id="1305674"/>
    <lineage>
        <taxon>Bacteria</taxon>
        <taxon>Pseudomonadati</taxon>
        <taxon>Bacteroidota</taxon>
        <taxon>Sphingobacteriia</taxon>
        <taxon>Sphingobacteriales</taxon>
        <taxon>Sphingobacteriaceae</taxon>
        <taxon>Parapedobacter</taxon>
    </lineage>
</organism>
<accession>A0A917I187</accession>
<dbReference type="RefSeq" id="WP_188508169.1">
    <property type="nucleotide sequence ID" value="NZ_BMER01000006.1"/>
</dbReference>
<keyword evidence="1" id="KW-1133">Transmembrane helix</keyword>
<name>A0A917I187_9SPHI</name>
<comment type="caution">
    <text evidence="2">The sequence shown here is derived from an EMBL/GenBank/DDBJ whole genome shotgun (WGS) entry which is preliminary data.</text>
</comment>
<reference evidence="2" key="1">
    <citation type="journal article" date="2014" name="Int. J. Syst. Evol. Microbiol.">
        <title>Complete genome sequence of Corynebacterium casei LMG S-19264T (=DSM 44701T), isolated from a smear-ripened cheese.</title>
        <authorList>
            <consortium name="US DOE Joint Genome Institute (JGI-PGF)"/>
            <person name="Walter F."/>
            <person name="Albersmeier A."/>
            <person name="Kalinowski J."/>
            <person name="Ruckert C."/>
        </authorList>
    </citation>
    <scope>NUCLEOTIDE SEQUENCE</scope>
    <source>
        <strain evidence="2">CGMCC 1.12195</strain>
    </source>
</reference>
<feature type="transmembrane region" description="Helical" evidence="1">
    <location>
        <begin position="67"/>
        <end position="86"/>
    </location>
</feature>
<evidence type="ECO:0000313" key="2">
    <source>
        <dbReference type="EMBL" id="GGH02136.1"/>
    </source>
</evidence>